<feature type="transmembrane region" description="Helical" evidence="2">
    <location>
        <begin position="115"/>
        <end position="140"/>
    </location>
</feature>
<accession>A0ABX0Z282</accession>
<organism evidence="3 4">
    <name type="scientific">Micromonospora thermarum</name>
    <dbReference type="NCBI Taxonomy" id="2720024"/>
    <lineage>
        <taxon>Bacteria</taxon>
        <taxon>Bacillati</taxon>
        <taxon>Actinomycetota</taxon>
        <taxon>Actinomycetes</taxon>
        <taxon>Micromonosporales</taxon>
        <taxon>Micromonosporaceae</taxon>
        <taxon>Micromonospora</taxon>
    </lineage>
</organism>
<feature type="region of interest" description="Disordered" evidence="1">
    <location>
        <begin position="1"/>
        <end position="72"/>
    </location>
</feature>
<feature type="transmembrane region" description="Helical" evidence="2">
    <location>
        <begin position="146"/>
        <end position="166"/>
    </location>
</feature>
<feature type="compositionally biased region" description="Basic residues" evidence="1">
    <location>
        <begin position="9"/>
        <end position="18"/>
    </location>
</feature>
<dbReference type="Proteomes" id="UP000783871">
    <property type="component" value="Unassembled WGS sequence"/>
</dbReference>
<dbReference type="SUPFAM" id="SSF103473">
    <property type="entry name" value="MFS general substrate transporter"/>
    <property type="match status" value="1"/>
</dbReference>
<dbReference type="Gene3D" id="1.20.1250.20">
    <property type="entry name" value="MFS general substrate transporter like domains"/>
    <property type="match status" value="1"/>
</dbReference>
<feature type="region of interest" description="Disordered" evidence="1">
    <location>
        <begin position="174"/>
        <end position="245"/>
    </location>
</feature>
<feature type="compositionally biased region" description="Low complexity" evidence="1">
    <location>
        <begin position="192"/>
        <end position="214"/>
    </location>
</feature>
<keyword evidence="2" id="KW-0472">Membrane</keyword>
<name>A0ABX0Z282_9ACTN</name>
<proteinExistence type="predicted"/>
<gene>
    <name evidence="3" type="ORF">HCJ94_04580</name>
</gene>
<reference evidence="3 4" key="1">
    <citation type="submission" date="2020-03" db="EMBL/GenBank/DDBJ databases">
        <title>WGS of actinomycetes isolated from Thailand.</title>
        <authorList>
            <person name="Thawai C."/>
        </authorList>
    </citation>
    <scope>NUCLEOTIDE SEQUENCE [LARGE SCALE GENOMIC DNA]</scope>
    <source>
        <strain evidence="3 4">HSS6-12</strain>
    </source>
</reference>
<dbReference type="EMBL" id="JAATEO010000003">
    <property type="protein sequence ID" value="NJP31278.1"/>
    <property type="molecule type" value="Genomic_DNA"/>
</dbReference>
<dbReference type="InterPro" id="IPR036259">
    <property type="entry name" value="MFS_trans_sf"/>
</dbReference>
<keyword evidence="2" id="KW-1133">Transmembrane helix</keyword>
<comment type="caution">
    <text evidence="3">The sequence shown here is derived from an EMBL/GenBank/DDBJ whole genome shotgun (WGS) entry which is preliminary data.</text>
</comment>
<dbReference type="InterPro" id="IPR011701">
    <property type="entry name" value="MFS"/>
</dbReference>
<dbReference type="Pfam" id="PF07690">
    <property type="entry name" value="MFS_1"/>
    <property type="match status" value="1"/>
</dbReference>
<feature type="compositionally biased region" description="Basic residues" evidence="1">
    <location>
        <begin position="52"/>
        <end position="68"/>
    </location>
</feature>
<keyword evidence="2" id="KW-0812">Transmembrane</keyword>
<evidence type="ECO:0000256" key="2">
    <source>
        <dbReference type="SAM" id="Phobius"/>
    </source>
</evidence>
<evidence type="ECO:0000313" key="3">
    <source>
        <dbReference type="EMBL" id="NJP31278.1"/>
    </source>
</evidence>
<keyword evidence="4" id="KW-1185">Reference proteome</keyword>
<evidence type="ECO:0000256" key="1">
    <source>
        <dbReference type="SAM" id="MobiDB-lite"/>
    </source>
</evidence>
<sequence length="245" mass="24799">MAGVAEPRRGRRSRKRHRETPGGVGHHVRAGRRLDGRHAPGELAGGPAGPAAHRRRRTGPQRAPHPRRLRGDGGARRRALLIPLWILGGAANGGDNVFANVLTARRVPESSRARAYAVNGAAIQGGSMAGYLIGGALLAVVPPRPLIAGLGLVGLLVVASFVPVVARAVRRDRAGASPAPAGEPDERPAPVPVVEEGAAPVAGAGGSAAPTAGPDDSAARRPVAAVLATPTPPGAPVQVVGDTVR</sequence>
<protein>
    <submittedName>
        <fullName evidence="3">MFS transporter</fullName>
    </submittedName>
</protein>
<evidence type="ECO:0000313" key="4">
    <source>
        <dbReference type="Proteomes" id="UP000783871"/>
    </source>
</evidence>